<reference evidence="8" key="1">
    <citation type="submission" date="2025-08" db="UniProtKB">
        <authorList>
            <consortium name="RefSeq"/>
        </authorList>
    </citation>
    <scope>IDENTIFICATION</scope>
    <source>
        <strain evidence="8">15112-1751.03</strain>
        <tissue evidence="8">Whole Adult</tissue>
    </source>
</reference>
<dbReference type="GO" id="GO:0032259">
    <property type="term" value="P:methylation"/>
    <property type="evidence" value="ECO:0007669"/>
    <property type="project" value="UniProtKB-KW"/>
</dbReference>
<keyword evidence="5" id="KW-0949">S-adenosyl-L-methionine</keyword>
<feature type="region of interest" description="Disordered" evidence="6">
    <location>
        <begin position="104"/>
        <end position="150"/>
    </location>
</feature>
<evidence type="ECO:0000256" key="6">
    <source>
        <dbReference type="SAM" id="MobiDB-lite"/>
    </source>
</evidence>
<protein>
    <recommendedName>
        <fullName evidence="2">carnosine N-methyltransferase</fullName>
        <ecNumber evidence="2">2.1.1.22</ecNumber>
    </recommendedName>
</protein>
<feature type="compositionally biased region" description="Basic and acidic residues" evidence="6">
    <location>
        <begin position="124"/>
        <end position="135"/>
    </location>
</feature>
<proteinExistence type="inferred from homology"/>
<keyword evidence="3" id="KW-0489">Methyltransferase</keyword>
<feature type="compositionally biased region" description="Acidic residues" evidence="6">
    <location>
        <begin position="448"/>
        <end position="467"/>
    </location>
</feature>
<dbReference type="PANTHER" id="PTHR12303">
    <property type="entry name" value="CARNOSINE N-METHYLTRANSFERASE"/>
    <property type="match status" value="1"/>
</dbReference>
<evidence type="ECO:0000256" key="5">
    <source>
        <dbReference type="ARBA" id="ARBA00022691"/>
    </source>
</evidence>
<evidence type="ECO:0000313" key="8">
    <source>
        <dbReference type="RefSeq" id="XP_034107169.1"/>
    </source>
</evidence>
<dbReference type="GO" id="GO:0035498">
    <property type="term" value="P:carnosine metabolic process"/>
    <property type="evidence" value="ECO:0007669"/>
    <property type="project" value="TreeGrafter"/>
</dbReference>
<dbReference type="RefSeq" id="XP_034107169.1">
    <property type="nucleotide sequence ID" value="XM_034251278.2"/>
</dbReference>
<feature type="compositionally biased region" description="Basic and acidic residues" evidence="6">
    <location>
        <begin position="428"/>
        <end position="447"/>
    </location>
</feature>
<evidence type="ECO:0000256" key="4">
    <source>
        <dbReference type="ARBA" id="ARBA00022679"/>
    </source>
</evidence>
<sequence length="477" mass="54851">MSDMLPSLPFPMHPKMHEDPALAFSAKEDEEERRHIQKVQNAFKYYRPYAYLRLKKKWDYLHSLSADDQRLLSKYRTHLDTVGNGIDCNQAVIREILRDRVLYPTGDGSGSAGDTDNDNETDEPPAHVRHGDMDQTKFLVGGHDDDDDDDDHVVADDDDDVVEPLKILKAQSTLKLIARDWSAECAIEREQSYKPIIDSIEEYYKPSDYKLNEIKILVPGAGLGRLTYELACRGYACEGNEFSYFMLIASNFVLNLCDYENKHVLYPWVHQYVNNMRRADQVASVRFPDICPVRNPPKGNIEMAAGDFLEVYKTPDAYNCVATCFFIDCANNVIDFIRTIYKILVPGGIWVNLGPLLYHYSDVQGQNSIEPTYEDLVIIMESIGFDILSCRTGIRTKYAQNPQSMKQSEYQSLFWVCRKPPNNFEQQQQREQKEPPDLIVNREHDTQIDVDVDADDLDHQLEDDEMQSESQSQAKQT</sequence>
<dbReference type="OrthoDB" id="978at2759"/>
<dbReference type="InterPro" id="IPR012901">
    <property type="entry name" value="CARME"/>
</dbReference>
<dbReference type="Pfam" id="PF07942">
    <property type="entry name" value="CARME"/>
    <property type="match status" value="1"/>
</dbReference>
<dbReference type="Gene3D" id="3.40.50.150">
    <property type="entry name" value="Vaccinia Virus protein VP39"/>
    <property type="match status" value="1"/>
</dbReference>
<gene>
    <name evidence="8" type="primary">LOC117569922</name>
</gene>
<dbReference type="GO" id="GO:0005634">
    <property type="term" value="C:nucleus"/>
    <property type="evidence" value="ECO:0007669"/>
    <property type="project" value="TreeGrafter"/>
</dbReference>
<comment type="similarity">
    <text evidence="1">Belongs to the carnosine N-methyltransferase family.</text>
</comment>
<accession>A0A6P8X0Q3</accession>
<name>A0A6P8X0Q3_DROAB</name>
<dbReference type="PANTHER" id="PTHR12303:SF6">
    <property type="entry name" value="CARNOSINE N-METHYLTRANSFERASE"/>
    <property type="match status" value="1"/>
</dbReference>
<evidence type="ECO:0000256" key="2">
    <source>
        <dbReference type="ARBA" id="ARBA00012003"/>
    </source>
</evidence>
<dbReference type="GO" id="GO:0005829">
    <property type="term" value="C:cytosol"/>
    <property type="evidence" value="ECO:0007669"/>
    <property type="project" value="TreeGrafter"/>
</dbReference>
<dbReference type="GO" id="GO:0030735">
    <property type="term" value="F:carnosine N-methyltransferase activity"/>
    <property type="evidence" value="ECO:0007669"/>
    <property type="project" value="UniProtKB-EC"/>
</dbReference>
<evidence type="ECO:0000256" key="3">
    <source>
        <dbReference type="ARBA" id="ARBA00022603"/>
    </source>
</evidence>
<evidence type="ECO:0000256" key="1">
    <source>
        <dbReference type="ARBA" id="ARBA00010086"/>
    </source>
</evidence>
<feature type="compositionally biased region" description="Polar residues" evidence="6">
    <location>
        <begin position="468"/>
        <end position="477"/>
    </location>
</feature>
<feature type="region of interest" description="Disordered" evidence="6">
    <location>
        <begin position="425"/>
        <end position="477"/>
    </location>
</feature>
<dbReference type="SUPFAM" id="SSF53335">
    <property type="entry name" value="S-adenosyl-L-methionine-dependent methyltransferases"/>
    <property type="match status" value="1"/>
</dbReference>
<dbReference type="GeneID" id="117569922"/>
<dbReference type="SMART" id="SM01296">
    <property type="entry name" value="N2227"/>
    <property type="match status" value="1"/>
</dbReference>
<evidence type="ECO:0000313" key="7">
    <source>
        <dbReference type="Proteomes" id="UP000515160"/>
    </source>
</evidence>
<organism evidence="7 8">
    <name type="scientific">Drosophila albomicans</name>
    <name type="common">Fruit fly</name>
    <dbReference type="NCBI Taxonomy" id="7291"/>
    <lineage>
        <taxon>Eukaryota</taxon>
        <taxon>Metazoa</taxon>
        <taxon>Ecdysozoa</taxon>
        <taxon>Arthropoda</taxon>
        <taxon>Hexapoda</taxon>
        <taxon>Insecta</taxon>
        <taxon>Pterygota</taxon>
        <taxon>Neoptera</taxon>
        <taxon>Endopterygota</taxon>
        <taxon>Diptera</taxon>
        <taxon>Brachycera</taxon>
        <taxon>Muscomorpha</taxon>
        <taxon>Ephydroidea</taxon>
        <taxon>Drosophilidae</taxon>
        <taxon>Drosophila</taxon>
    </lineage>
</organism>
<dbReference type="Proteomes" id="UP000515160">
    <property type="component" value="Chromosome X"/>
</dbReference>
<dbReference type="InterPro" id="IPR029063">
    <property type="entry name" value="SAM-dependent_MTases_sf"/>
</dbReference>
<dbReference type="AlphaFoldDB" id="A0A6P8X0Q3"/>
<keyword evidence="4" id="KW-0808">Transferase</keyword>
<dbReference type="EC" id="2.1.1.22" evidence="2"/>
<keyword evidence="7" id="KW-1185">Reference proteome</keyword>